<organism evidence="1 2">
    <name type="scientific">Aphis craccivora</name>
    <name type="common">Cowpea aphid</name>
    <dbReference type="NCBI Taxonomy" id="307492"/>
    <lineage>
        <taxon>Eukaryota</taxon>
        <taxon>Metazoa</taxon>
        <taxon>Ecdysozoa</taxon>
        <taxon>Arthropoda</taxon>
        <taxon>Hexapoda</taxon>
        <taxon>Insecta</taxon>
        <taxon>Pterygota</taxon>
        <taxon>Neoptera</taxon>
        <taxon>Paraneoptera</taxon>
        <taxon>Hemiptera</taxon>
        <taxon>Sternorrhyncha</taxon>
        <taxon>Aphidomorpha</taxon>
        <taxon>Aphidoidea</taxon>
        <taxon>Aphididae</taxon>
        <taxon>Aphidini</taxon>
        <taxon>Aphis</taxon>
        <taxon>Aphis</taxon>
    </lineage>
</organism>
<dbReference type="EMBL" id="VUJU01014565">
    <property type="protein sequence ID" value="KAF0701793.1"/>
    <property type="molecule type" value="Genomic_DNA"/>
</dbReference>
<accession>A0A6G0VQ09</accession>
<proteinExistence type="predicted"/>
<protein>
    <submittedName>
        <fullName evidence="1">Protein ALP1-like</fullName>
    </submittedName>
</protein>
<reference evidence="1 2" key="1">
    <citation type="submission" date="2019-08" db="EMBL/GenBank/DDBJ databases">
        <title>Whole genome of Aphis craccivora.</title>
        <authorList>
            <person name="Voronova N.V."/>
            <person name="Shulinski R.S."/>
            <person name="Bandarenka Y.V."/>
            <person name="Zhorov D.G."/>
            <person name="Warner D."/>
        </authorList>
    </citation>
    <scope>NUCLEOTIDE SEQUENCE [LARGE SCALE GENOMIC DNA]</scope>
    <source>
        <strain evidence="1">180601</strain>
        <tissue evidence="1">Whole Body</tissue>
    </source>
</reference>
<dbReference type="Proteomes" id="UP000478052">
    <property type="component" value="Unassembled WGS sequence"/>
</dbReference>
<gene>
    <name evidence="1" type="ORF">FWK35_00039229</name>
</gene>
<name>A0A6G0VQ09_APHCR</name>
<dbReference type="OrthoDB" id="6623005at2759"/>
<comment type="caution">
    <text evidence="1">The sequence shown here is derived from an EMBL/GenBank/DDBJ whole genome shotgun (WGS) entry which is preliminary data.</text>
</comment>
<sequence>MDVVDAVCLWVVHRRMRRRRQKRERKYWVHPILKTRLSFSLYITLYPKLREHDEIFFNYFRMSIKSFDDLLDIIKDDLEADENAIRYCISPNEKLIVTLRYV</sequence>
<evidence type="ECO:0000313" key="1">
    <source>
        <dbReference type="EMBL" id="KAF0701793.1"/>
    </source>
</evidence>
<evidence type="ECO:0000313" key="2">
    <source>
        <dbReference type="Proteomes" id="UP000478052"/>
    </source>
</evidence>
<keyword evidence="2" id="KW-1185">Reference proteome</keyword>
<dbReference type="AlphaFoldDB" id="A0A6G0VQ09"/>